<dbReference type="AlphaFoldDB" id="A0A1M5E4S1"/>
<evidence type="ECO:0000259" key="4">
    <source>
        <dbReference type="PROSITE" id="PS51677"/>
    </source>
</evidence>
<feature type="chain" id="PRO_5012838573" evidence="3">
    <location>
        <begin position="20"/>
        <end position="317"/>
    </location>
</feature>
<dbReference type="SUPFAM" id="SSF88713">
    <property type="entry name" value="Glycoside hydrolase/deacetylase"/>
    <property type="match status" value="1"/>
</dbReference>
<sequence>MKKLILFVSWLAIFNSLHAADNEVYVAKYKNDKACAISYTFDDGLKEHYTLAAPGLEKLGFRGTFWVNGLSVETNGDTDNSNVSWEELKEMSKKGHEISNHGWSHKNLTKITLEEAAVEIEKNDSIISANLGFVPRTFCYPYNARNEEVLEIASKNRVDTRTKQIAVGGHSTPEKLDQWINELLNTGEWGVGMTHGITYGYDAFNDSIVLWNHLRKVKSMEDRIWVGTFLEVASYIKERDNIKIKVLEGKKQLQIIPELQMDKNLFTESLTLVVKREGLKSVEVKQGKKKLSAHIFPDKVMFDFNPYSGPIQVKFKI</sequence>
<dbReference type="EMBL" id="FQTV01000013">
    <property type="protein sequence ID" value="SHF74195.1"/>
    <property type="molecule type" value="Genomic_DNA"/>
</dbReference>
<dbReference type="Gene3D" id="3.20.20.370">
    <property type="entry name" value="Glycoside hydrolase/deacetylase"/>
    <property type="match status" value="1"/>
</dbReference>
<dbReference type="RefSeq" id="WP_073402747.1">
    <property type="nucleotide sequence ID" value="NZ_FQTV01000013.1"/>
</dbReference>
<reference evidence="5 6" key="1">
    <citation type="submission" date="2016-11" db="EMBL/GenBank/DDBJ databases">
        <authorList>
            <person name="Jaros S."/>
            <person name="Januszkiewicz K."/>
            <person name="Wedrychowicz H."/>
        </authorList>
    </citation>
    <scope>NUCLEOTIDE SEQUENCE [LARGE SCALE GENOMIC DNA]</scope>
    <source>
        <strain evidence="5 6">DSM 26991</strain>
    </source>
</reference>
<proteinExistence type="predicted"/>
<dbReference type="OrthoDB" id="9778320at2"/>
<organism evidence="5 6">
    <name type="scientific">Bacteroides luti</name>
    <dbReference type="NCBI Taxonomy" id="1297750"/>
    <lineage>
        <taxon>Bacteria</taxon>
        <taxon>Pseudomonadati</taxon>
        <taxon>Bacteroidota</taxon>
        <taxon>Bacteroidia</taxon>
        <taxon>Bacteroidales</taxon>
        <taxon>Bacteroidaceae</taxon>
        <taxon>Bacteroides</taxon>
    </lineage>
</organism>
<name>A0A1M5E4S1_9BACE</name>
<evidence type="ECO:0000256" key="2">
    <source>
        <dbReference type="ARBA" id="ARBA00022729"/>
    </source>
</evidence>
<dbReference type="CDD" id="cd10918">
    <property type="entry name" value="CE4_NodB_like_5s_6s"/>
    <property type="match status" value="1"/>
</dbReference>
<evidence type="ECO:0000256" key="1">
    <source>
        <dbReference type="ARBA" id="ARBA00004613"/>
    </source>
</evidence>
<keyword evidence="2 3" id="KW-0732">Signal</keyword>
<protein>
    <submittedName>
        <fullName evidence="5">Polysaccharide deacetylase</fullName>
    </submittedName>
</protein>
<dbReference type="PROSITE" id="PS51677">
    <property type="entry name" value="NODB"/>
    <property type="match status" value="1"/>
</dbReference>
<dbReference type="PANTHER" id="PTHR34216">
    <property type="match status" value="1"/>
</dbReference>
<dbReference type="Proteomes" id="UP000184509">
    <property type="component" value="Unassembled WGS sequence"/>
</dbReference>
<dbReference type="Pfam" id="PF01522">
    <property type="entry name" value="Polysacc_deac_1"/>
    <property type="match status" value="1"/>
</dbReference>
<dbReference type="GO" id="GO:0016810">
    <property type="term" value="F:hydrolase activity, acting on carbon-nitrogen (but not peptide) bonds"/>
    <property type="evidence" value="ECO:0007669"/>
    <property type="project" value="InterPro"/>
</dbReference>
<accession>A0A1M5E4S1</accession>
<dbReference type="InterPro" id="IPR051398">
    <property type="entry name" value="Polysacch_Deacetylase"/>
</dbReference>
<dbReference type="GO" id="GO:0005576">
    <property type="term" value="C:extracellular region"/>
    <property type="evidence" value="ECO:0007669"/>
    <property type="project" value="UniProtKB-SubCell"/>
</dbReference>
<feature type="domain" description="NodB homology" evidence="4">
    <location>
        <begin position="35"/>
        <end position="317"/>
    </location>
</feature>
<dbReference type="InterPro" id="IPR011330">
    <property type="entry name" value="Glyco_hydro/deAcase_b/a-brl"/>
</dbReference>
<dbReference type="PANTHER" id="PTHR34216:SF3">
    <property type="entry name" value="POLY-BETA-1,6-N-ACETYL-D-GLUCOSAMINE N-DEACETYLASE"/>
    <property type="match status" value="1"/>
</dbReference>
<evidence type="ECO:0000313" key="5">
    <source>
        <dbReference type="EMBL" id="SHF74195.1"/>
    </source>
</evidence>
<comment type="subcellular location">
    <subcellularLocation>
        <location evidence="1">Secreted</location>
    </subcellularLocation>
</comment>
<dbReference type="GO" id="GO:0005975">
    <property type="term" value="P:carbohydrate metabolic process"/>
    <property type="evidence" value="ECO:0007669"/>
    <property type="project" value="InterPro"/>
</dbReference>
<gene>
    <name evidence="5" type="ORF">SAMN05444405_11315</name>
</gene>
<keyword evidence="6" id="KW-1185">Reference proteome</keyword>
<evidence type="ECO:0000313" key="6">
    <source>
        <dbReference type="Proteomes" id="UP000184509"/>
    </source>
</evidence>
<dbReference type="InterPro" id="IPR002509">
    <property type="entry name" value="NODB_dom"/>
</dbReference>
<evidence type="ECO:0000256" key="3">
    <source>
        <dbReference type="SAM" id="SignalP"/>
    </source>
</evidence>
<feature type="signal peptide" evidence="3">
    <location>
        <begin position="1"/>
        <end position="19"/>
    </location>
</feature>
<dbReference type="STRING" id="1297750.SAMN05444405_11315"/>